<dbReference type="OrthoDB" id="59108at2"/>
<dbReference type="PANTHER" id="PTHR30146">
    <property type="entry name" value="LACI-RELATED TRANSCRIPTIONAL REPRESSOR"/>
    <property type="match status" value="1"/>
</dbReference>
<organism evidence="5 6">
    <name type="scientific">Desulforhopalus singaporensis</name>
    <dbReference type="NCBI Taxonomy" id="91360"/>
    <lineage>
        <taxon>Bacteria</taxon>
        <taxon>Pseudomonadati</taxon>
        <taxon>Thermodesulfobacteriota</taxon>
        <taxon>Desulfobulbia</taxon>
        <taxon>Desulfobulbales</taxon>
        <taxon>Desulfocapsaceae</taxon>
        <taxon>Desulforhopalus</taxon>
    </lineage>
</organism>
<dbReference type="SUPFAM" id="SSF53822">
    <property type="entry name" value="Periplasmic binding protein-like I"/>
    <property type="match status" value="1"/>
</dbReference>
<dbReference type="GO" id="GO:0000976">
    <property type="term" value="F:transcription cis-regulatory region binding"/>
    <property type="evidence" value="ECO:0007669"/>
    <property type="project" value="TreeGrafter"/>
</dbReference>
<dbReference type="Gene3D" id="1.10.260.40">
    <property type="entry name" value="lambda repressor-like DNA-binding domains"/>
    <property type="match status" value="1"/>
</dbReference>
<dbReference type="Proteomes" id="UP000199073">
    <property type="component" value="Unassembled WGS sequence"/>
</dbReference>
<dbReference type="RefSeq" id="WP_092223769.1">
    <property type="nucleotide sequence ID" value="NZ_FNJI01000019.1"/>
</dbReference>
<dbReference type="CDD" id="cd01392">
    <property type="entry name" value="HTH_LacI"/>
    <property type="match status" value="1"/>
</dbReference>
<keyword evidence="2" id="KW-0238">DNA-binding</keyword>
<keyword evidence="6" id="KW-1185">Reference proteome</keyword>
<dbReference type="AlphaFoldDB" id="A0A1H0SLF2"/>
<dbReference type="PANTHER" id="PTHR30146:SF109">
    <property type="entry name" value="HTH-TYPE TRANSCRIPTIONAL REGULATOR GALS"/>
    <property type="match status" value="1"/>
</dbReference>
<keyword evidence="3" id="KW-0804">Transcription</keyword>
<sequence>MSRVTIKDIARRLHVSTTTISNALNNKPGVSKEARDRIIKMARELGYRPNYLAKGLVSNRSYTIGLIVSSIADPFYPELALGVQDKADELGYTMMLFNTNHSISAETRCIETLKSRGADGIILSTVLQDDPNIELMNEMKIPFVLVNRIILDPKRARKIDSVSLDNYGGAYKAAEHLCRIGYEKIAIIGGNMKSSTAILRTEGALDALAAYGITPAKEWVVTCDYSEEKAYAAAKKMLAKEDRPAAILAQGDNMAMGAREAALEAGLNIPEQLAIIGYDNISTCAIKGIELTTVSQAPHDMGSTGAELLIAKIDQQSSAITSQIVMEPRLIVRNSCGFNLHGYSR</sequence>
<dbReference type="SUPFAM" id="SSF47413">
    <property type="entry name" value="lambda repressor-like DNA-binding domains"/>
    <property type="match status" value="1"/>
</dbReference>
<dbReference type="SMART" id="SM00354">
    <property type="entry name" value="HTH_LACI"/>
    <property type="match status" value="1"/>
</dbReference>
<dbReference type="InterPro" id="IPR010982">
    <property type="entry name" value="Lambda_DNA-bd_dom_sf"/>
</dbReference>
<protein>
    <submittedName>
        <fullName evidence="5">Transcriptional regulator, LacI family</fullName>
    </submittedName>
</protein>
<evidence type="ECO:0000259" key="4">
    <source>
        <dbReference type="PROSITE" id="PS50932"/>
    </source>
</evidence>
<evidence type="ECO:0000313" key="5">
    <source>
        <dbReference type="EMBL" id="SDP42547.1"/>
    </source>
</evidence>
<evidence type="ECO:0000256" key="1">
    <source>
        <dbReference type="ARBA" id="ARBA00023015"/>
    </source>
</evidence>
<keyword evidence="1" id="KW-0805">Transcription regulation</keyword>
<dbReference type="Pfam" id="PF00532">
    <property type="entry name" value="Peripla_BP_1"/>
    <property type="match status" value="1"/>
</dbReference>
<evidence type="ECO:0000313" key="6">
    <source>
        <dbReference type="Proteomes" id="UP000199073"/>
    </source>
</evidence>
<dbReference type="STRING" id="91360.SAMN05660330_02741"/>
<accession>A0A1H0SLF2</accession>
<feature type="domain" description="HTH lacI-type" evidence="4">
    <location>
        <begin position="4"/>
        <end position="58"/>
    </location>
</feature>
<dbReference type="Gene3D" id="3.40.50.2300">
    <property type="match status" value="2"/>
</dbReference>
<evidence type="ECO:0000256" key="2">
    <source>
        <dbReference type="ARBA" id="ARBA00023125"/>
    </source>
</evidence>
<dbReference type="InterPro" id="IPR028082">
    <property type="entry name" value="Peripla_BP_I"/>
</dbReference>
<evidence type="ECO:0000256" key="3">
    <source>
        <dbReference type="ARBA" id="ARBA00023163"/>
    </source>
</evidence>
<dbReference type="Pfam" id="PF00356">
    <property type="entry name" value="LacI"/>
    <property type="match status" value="1"/>
</dbReference>
<proteinExistence type="predicted"/>
<gene>
    <name evidence="5" type="ORF">SAMN05660330_02741</name>
</gene>
<dbReference type="EMBL" id="FNJI01000019">
    <property type="protein sequence ID" value="SDP42547.1"/>
    <property type="molecule type" value="Genomic_DNA"/>
</dbReference>
<name>A0A1H0SLF2_9BACT</name>
<dbReference type="InterPro" id="IPR000843">
    <property type="entry name" value="HTH_LacI"/>
</dbReference>
<dbReference type="GO" id="GO:0003700">
    <property type="term" value="F:DNA-binding transcription factor activity"/>
    <property type="evidence" value="ECO:0007669"/>
    <property type="project" value="TreeGrafter"/>
</dbReference>
<dbReference type="InterPro" id="IPR001761">
    <property type="entry name" value="Peripla_BP/Lac1_sug-bd_dom"/>
</dbReference>
<dbReference type="CDD" id="cd06267">
    <property type="entry name" value="PBP1_LacI_sugar_binding-like"/>
    <property type="match status" value="1"/>
</dbReference>
<reference evidence="5 6" key="1">
    <citation type="submission" date="2016-10" db="EMBL/GenBank/DDBJ databases">
        <authorList>
            <person name="de Groot N.N."/>
        </authorList>
    </citation>
    <scope>NUCLEOTIDE SEQUENCE [LARGE SCALE GENOMIC DNA]</scope>
    <source>
        <strain evidence="5 6">DSM 12130</strain>
    </source>
</reference>
<dbReference type="PROSITE" id="PS50932">
    <property type="entry name" value="HTH_LACI_2"/>
    <property type="match status" value="1"/>
</dbReference>